<protein>
    <submittedName>
        <fullName evidence="2">MPK13 protein</fullName>
    </submittedName>
</protein>
<reference evidence="2" key="1">
    <citation type="submission" date="2021-02" db="EMBL/GenBank/DDBJ databases">
        <authorList>
            <person name="Dougan E. K."/>
            <person name="Rhodes N."/>
            <person name="Thang M."/>
            <person name="Chan C."/>
        </authorList>
    </citation>
    <scope>NUCLEOTIDE SEQUENCE</scope>
</reference>
<evidence type="ECO:0000256" key="1">
    <source>
        <dbReference type="SAM" id="Phobius"/>
    </source>
</evidence>
<evidence type="ECO:0000313" key="3">
    <source>
        <dbReference type="Proteomes" id="UP000604046"/>
    </source>
</evidence>
<proteinExistence type="predicted"/>
<dbReference type="SUPFAM" id="SSF48371">
    <property type="entry name" value="ARM repeat"/>
    <property type="match status" value="1"/>
</dbReference>
<dbReference type="OrthoDB" id="434111at2759"/>
<dbReference type="Proteomes" id="UP000604046">
    <property type="component" value="Unassembled WGS sequence"/>
</dbReference>
<organism evidence="2 3">
    <name type="scientific">Symbiodinium natans</name>
    <dbReference type="NCBI Taxonomy" id="878477"/>
    <lineage>
        <taxon>Eukaryota</taxon>
        <taxon>Sar</taxon>
        <taxon>Alveolata</taxon>
        <taxon>Dinophyceae</taxon>
        <taxon>Suessiales</taxon>
        <taxon>Symbiodiniaceae</taxon>
        <taxon>Symbiodinium</taxon>
    </lineage>
</organism>
<sequence>MQPVQRTGLALAAAWPGVGLKPQFMLLPLVLASASAVAWRRPERSVSVLLALAATLLSPLGVALFRPLVSLVTSLLLKSSAKHLSDILVRTTLELVRNEEGMDQLVDSASEAMRKAMTNKQVQGALKETVIDSLQDDHLQQEMIKTLTKAAILSSGDHLLRAHLLDVGKDALVRAMKDEGFMAEMVSMISKSALAASRDRELRENTLDVVKSAVTDALKDKGFIQEMFSTLTRAAISASKDPDLRESLLSVVKEAVVDALRDQGFMEAFQEAMCKSLKDSRDSVWGGGGEGFRV</sequence>
<dbReference type="EMBL" id="CAJNDS010001558">
    <property type="protein sequence ID" value="CAE7265544.1"/>
    <property type="molecule type" value="Genomic_DNA"/>
</dbReference>
<dbReference type="InterPro" id="IPR016024">
    <property type="entry name" value="ARM-type_fold"/>
</dbReference>
<dbReference type="AlphaFoldDB" id="A0A812MRZ0"/>
<keyword evidence="3" id="KW-1185">Reference proteome</keyword>
<name>A0A812MRZ0_9DINO</name>
<feature type="transmembrane region" description="Helical" evidence="1">
    <location>
        <begin position="48"/>
        <end position="77"/>
    </location>
</feature>
<keyword evidence="1" id="KW-0812">Transmembrane</keyword>
<accession>A0A812MRZ0</accession>
<evidence type="ECO:0000313" key="2">
    <source>
        <dbReference type="EMBL" id="CAE7265544.1"/>
    </source>
</evidence>
<comment type="caution">
    <text evidence="2">The sequence shown here is derived from an EMBL/GenBank/DDBJ whole genome shotgun (WGS) entry which is preliminary data.</text>
</comment>
<keyword evidence="1" id="KW-1133">Transmembrane helix</keyword>
<gene>
    <name evidence="2" type="primary">MPK13</name>
    <name evidence="2" type="ORF">SNAT2548_LOCUS14027</name>
</gene>
<keyword evidence="1" id="KW-0472">Membrane</keyword>